<dbReference type="Proteomes" id="UP000767446">
    <property type="component" value="Unassembled WGS sequence"/>
</dbReference>
<dbReference type="AlphaFoldDB" id="A0A941GQM0"/>
<dbReference type="InterPro" id="IPR007393">
    <property type="entry name" value="YlxR_dom"/>
</dbReference>
<sequence length="93" mass="11020">MKQNYRRCISCRQIAPKDSFWRLVKLHPSGQVELDRGMGRSAYICPQESCLQRARQKNKLGRSLKTIVPEQIYQRLWERLSDSKTETIPRDIK</sequence>
<dbReference type="SUPFAM" id="SSF64376">
    <property type="entry name" value="YlxR-like"/>
    <property type="match status" value="1"/>
</dbReference>
<evidence type="ECO:0000313" key="2">
    <source>
        <dbReference type="EMBL" id="MBR8827281.1"/>
    </source>
</evidence>
<evidence type="ECO:0000259" key="1">
    <source>
        <dbReference type="Pfam" id="PF04296"/>
    </source>
</evidence>
<protein>
    <submittedName>
        <fullName evidence="2">YlxR family protein</fullName>
    </submittedName>
</protein>
<dbReference type="InterPro" id="IPR037465">
    <property type="entry name" value="YlxR"/>
</dbReference>
<dbReference type="PANTHER" id="PTHR34215:SF1">
    <property type="entry name" value="YLXR DOMAIN-CONTAINING PROTEIN"/>
    <property type="match status" value="1"/>
</dbReference>
<comment type="caution">
    <text evidence="2">The sequence shown here is derived from an EMBL/GenBank/DDBJ whole genome shotgun (WGS) entry which is preliminary data.</text>
</comment>
<gene>
    <name evidence="2" type="ORF">DSM107014_05145</name>
</gene>
<dbReference type="Gene3D" id="3.30.1230.10">
    <property type="entry name" value="YlxR-like"/>
    <property type="match status" value="1"/>
</dbReference>
<proteinExistence type="predicted"/>
<name>A0A941GQM0_9CHRO</name>
<reference evidence="2" key="1">
    <citation type="submission" date="2021-02" db="EMBL/GenBank/DDBJ databases">
        <title>Metagenome analyses of Stigonema ocellatum DSM 106950, Chlorogloea purpurea SAG 13.99 and Gomphosphaeria aponina DSM 107014.</title>
        <authorList>
            <person name="Marter P."/>
            <person name="Huang S."/>
        </authorList>
    </citation>
    <scope>NUCLEOTIDE SEQUENCE</scope>
    <source>
        <strain evidence="2">JP213</strain>
    </source>
</reference>
<dbReference type="PANTHER" id="PTHR34215">
    <property type="entry name" value="BLL0784 PROTEIN"/>
    <property type="match status" value="1"/>
</dbReference>
<feature type="domain" description="YlxR" evidence="1">
    <location>
        <begin position="6"/>
        <end position="77"/>
    </location>
</feature>
<evidence type="ECO:0000313" key="3">
    <source>
        <dbReference type="Proteomes" id="UP000767446"/>
    </source>
</evidence>
<organism evidence="2 3">
    <name type="scientific">Gomphosphaeria aponina SAG 52.96 = DSM 107014</name>
    <dbReference type="NCBI Taxonomy" id="1521640"/>
    <lineage>
        <taxon>Bacteria</taxon>
        <taxon>Bacillati</taxon>
        <taxon>Cyanobacteriota</taxon>
        <taxon>Cyanophyceae</taxon>
        <taxon>Oscillatoriophycideae</taxon>
        <taxon>Chroococcales</taxon>
        <taxon>Gomphosphaeriaceae</taxon>
        <taxon>Gomphosphaeria</taxon>
    </lineage>
</organism>
<dbReference type="InterPro" id="IPR035931">
    <property type="entry name" value="YlxR-like_sf"/>
</dbReference>
<accession>A0A941GQM0</accession>
<dbReference type="EMBL" id="JADQBC010000025">
    <property type="protein sequence ID" value="MBR8827281.1"/>
    <property type="molecule type" value="Genomic_DNA"/>
</dbReference>
<dbReference type="Pfam" id="PF04296">
    <property type="entry name" value="YlxR"/>
    <property type="match status" value="1"/>
</dbReference>